<dbReference type="EMBL" id="JAWWNJ010000148">
    <property type="protein sequence ID" value="KAK6981738.1"/>
    <property type="molecule type" value="Genomic_DNA"/>
</dbReference>
<protein>
    <submittedName>
        <fullName evidence="2">Uncharacterized protein</fullName>
    </submittedName>
</protein>
<feature type="region of interest" description="Disordered" evidence="1">
    <location>
        <begin position="105"/>
        <end position="139"/>
    </location>
</feature>
<organism evidence="2 3">
    <name type="scientific">Favolaschia claudopus</name>
    <dbReference type="NCBI Taxonomy" id="2862362"/>
    <lineage>
        <taxon>Eukaryota</taxon>
        <taxon>Fungi</taxon>
        <taxon>Dikarya</taxon>
        <taxon>Basidiomycota</taxon>
        <taxon>Agaricomycotina</taxon>
        <taxon>Agaricomycetes</taxon>
        <taxon>Agaricomycetidae</taxon>
        <taxon>Agaricales</taxon>
        <taxon>Marasmiineae</taxon>
        <taxon>Mycenaceae</taxon>
        <taxon>Favolaschia</taxon>
    </lineage>
</organism>
<evidence type="ECO:0000256" key="1">
    <source>
        <dbReference type="SAM" id="MobiDB-lite"/>
    </source>
</evidence>
<reference evidence="2 3" key="1">
    <citation type="journal article" date="2024" name="J Genomics">
        <title>Draft genome sequencing and assembly of Favolaschia claudopus CIRM-BRFM 2984 isolated from oak limbs.</title>
        <authorList>
            <person name="Navarro D."/>
            <person name="Drula E."/>
            <person name="Chaduli D."/>
            <person name="Cazenave R."/>
            <person name="Ahrendt S."/>
            <person name="Wang J."/>
            <person name="Lipzen A."/>
            <person name="Daum C."/>
            <person name="Barry K."/>
            <person name="Grigoriev I.V."/>
            <person name="Favel A."/>
            <person name="Rosso M.N."/>
            <person name="Martin F."/>
        </authorList>
    </citation>
    <scope>NUCLEOTIDE SEQUENCE [LARGE SCALE GENOMIC DNA]</scope>
    <source>
        <strain evidence="2 3">CIRM-BRFM 2984</strain>
    </source>
</reference>
<dbReference type="AlphaFoldDB" id="A0AAV9ZHA1"/>
<evidence type="ECO:0000313" key="2">
    <source>
        <dbReference type="EMBL" id="KAK6981738.1"/>
    </source>
</evidence>
<comment type="caution">
    <text evidence="2">The sequence shown here is derived from an EMBL/GenBank/DDBJ whole genome shotgun (WGS) entry which is preliminary data.</text>
</comment>
<accession>A0AAV9ZHA1</accession>
<name>A0AAV9ZHA1_9AGAR</name>
<evidence type="ECO:0000313" key="3">
    <source>
        <dbReference type="Proteomes" id="UP001362999"/>
    </source>
</evidence>
<keyword evidence="3" id="KW-1185">Reference proteome</keyword>
<sequence>MNDADILEGVTRADVYFRVRVGLSREVRREPWRALRVENASSAEIWHCIRWRGESNKTSDRSREAGRARLGSVEGVVKGGGGIGREGAARMTVDLNGEVADSIGGESKVRRSQECTTTSVERGGAHRRQGVRRDWVGGTSGRDGIRRRGLVVSVGVYWVKSDCDEPGYEASWSSKKIGDAASARSVADVEPGVSTYLAVATSRGQVPIQTLVQLEEVKTTVDRRGATRFAVMHSHSGGLARPSNSVTRLYYTLHSRSGTFPANRADIAQNHLGNDIRTACDFARVVSIRSDSKALQR</sequence>
<dbReference type="Proteomes" id="UP001362999">
    <property type="component" value="Unassembled WGS sequence"/>
</dbReference>
<gene>
    <name evidence="2" type="ORF">R3P38DRAFT_2807932</name>
</gene>
<proteinExistence type="predicted"/>